<dbReference type="NCBIfam" id="TIGR01509">
    <property type="entry name" value="HAD-SF-IA-v3"/>
    <property type="match status" value="1"/>
</dbReference>
<dbReference type="InterPro" id="IPR041492">
    <property type="entry name" value="HAD_2"/>
</dbReference>
<dbReference type="InterPro" id="IPR006439">
    <property type="entry name" value="HAD-SF_hydro_IA"/>
</dbReference>
<protein>
    <submittedName>
        <fullName evidence="1">HAD family phosphatase</fullName>
    </submittedName>
</protein>
<sequence length="219" mass="24125">MMSKKADSPEAIFFDMDGLLVDTEPYWLATERELMAEFDVLWRHEDQMYCLGGPMKKVGDYMSSLANSRESSEWFIAELISRISLKFRNISLMPGIRSLLDEIEEQLLPCALVSASPRVLVDAVISSFEKSPFEVTISADDVERSKPHPDPYLKAAALLGVDIVKSLIIEDSPTGVTAARASGAKVIAVPHLAPVSPAPRCAIITTLEGRSLKELWALC</sequence>
<dbReference type="Proteomes" id="UP000740727">
    <property type="component" value="Unassembled WGS sequence"/>
</dbReference>
<evidence type="ECO:0000313" key="2">
    <source>
        <dbReference type="Proteomes" id="UP000740727"/>
    </source>
</evidence>
<dbReference type="Gene3D" id="3.40.50.1000">
    <property type="entry name" value="HAD superfamily/HAD-like"/>
    <property type="match status" value="1"/>
</dbReference>
<dbReference type="SFLD" id="SFLDG01129">
    <property type="entry name" value="C1.5:_HAD__Beta-PGM__Phosphata"/>
    <property type="match status" value="1"/>
</dbReference>
<dbReference type="PANTHER" id="PTHR18901">
    <property type="entry name" value="2-DEOXYGLUCOSE-6-PHOSPHATE PHOSPHATASE 2"/>
    <property type="match status" value="1"/>
</dbReference>
<dbReference type="EMBL" id="RFXN01000003">
    <property type="protein sequence ID" value="NBR93352.1"/>
    <property type="molecule type" value="Genomic_DNA"/>
</dbReference>
<dbReference type="SUPFAM" id="SSF56784">
    <property type="entry name" value="HAD-like"/>
    <property type="match status" value="1"/>
</dbReference>
<proteinExistence type="predicted"/>
<dbReference type="InterPro" id="IPR023214">
    <property type="entry name" value="HAD_sf"/>
</dbReference>
<dbReference type="InterPro" id="IPR023198">
    <property type="entry name" value="PGP-like_dom2"/>
</dbReference>
<reference evidence="1" key="1">
    <citation type="submission" date="2018-10" db="EMBL/GenBank/DDBJ databases">
        <title>Iterative Subtractive Binning of Freshwater Chronoseries Metagenomes Recovers Nearly Complete Genomes from over Four Hundred Novel Species.</title>
        <authorList>
            <person name="Rodriguez-R L.M."/>
            <person name="Tsementzi D."/>
            <person name="Luo C."/>
            <person name="Konstantinidis K.T."/>
        </authorList>
    </citation>
    <scope>NUCLEOTIDE SEQUENCE</scope>
    <source>
        <strain evidence="1">WB5_2A_028</strain>
    </source>
</reference>
<name>A0A965GCU7_9PROT</name>
<gene>
    <name evidence="1" type="ORF">EBT44_00560</name>
</gene>
<dbReference type="CDD" id="cd07505">
    <property type="entry name" value="HAD_BPGM-like"/>
    <property type="match status" value="1"/>
</dbReference>
<dbReference type="AlphaFoldDB" id="A0A965GCU7"/>
<dbReference type="PANTHER" id="PTHR18901:SF38">
    <property type="entry name" value="PSEUDOURIDINE-5'-PHOSPHATASE"/>
    <property type="match status" value="1"/>
</dbReference>
<dbReference type="Pfam" id="PF13419">
    <property type="entry name" value="HAD_2"/>
    <property type="match status" value="1"/>
</dbReference>
<dbReference type="InterPro" id="IPR036412">
    <property type="entry name" value="HAD-like_sf"/>
</dbReference>
<evidence type="ECO:0000313" key="1">
    <source>
        <dbReference type="EMBL" id="NBR93352.1"/>
    </source>
</evidence>
<dbReference type="Gene3D" id="1.10.150.240">
    <property type="entry name" value="Putative phosphatase, domain 2"/>
    <property type="match status" value="1"/>
</dbReference>
<dbReference type="SFLD" id="SFLDS00003">
    <property type="entry name" value="Haloacid_Dehalogenase"/>
    <property type="match status" value="1"/>
</dbReference>
<accession>A0A965GCU7</accession>
<organism evidence="1 2">
    <name type="scientific">Candidatus Fonsibacter lacus</name>
    <dbReference type="NCBI Taxonomy" id="2576439"/>
    <lineage>
        <taxon>Bacteria</taxon>
        <taxon>Pseudomonadati</taxon>
        <taxon>Pseudomonadota</taxon>
        <taxon>Alphaproteobacteria</taxon>
        <taxon>Candidatus Pelagibacterales</taxon>
        <taxon>Candidatus Pelagibacterales incertae sedis</taxon>
        <taxon>Candidatus Fonsibacter</taxon>
    </lineage>
</organism>
<comment type="caution">
    <text evidence="1">The sequence shown here is derived from an EMBL/GenBank/DDBJ whole genome shotgun (WGS) entry which is preliminary data.</text>
</comment>